<evidence type="ECO:0000313" key="9">
    <source>
        <dbReference type="EMBL" id="PWJ76744.1"/>
    </source>
</evidence>
<dbReference type="RefSeq" id="WP_187374379.1">
    <property type="nucleotide sequence ID" value="NZ_CABJAT010000009.1"/>
</dbReference>
<dbReference type="InterPro" id="IPR000515">
    <property type="entry name" value="MetI-like"/>
</dbReference>
<dbReference type="AlphaFoldDB" id="A0AB73T5X8"/>
<dbReference type="Proteomes" id="UP000245412">
    <property type="component" value="Unassembled WGS sequence"/>
</dbReference>
<dbReference type="GO" id="GO:0005886">
    <property type="term" value="C:plasma membrane"/>
    <property type="evidence" value="ECO:0007669"/>
    <property type="project" value="UniProtKB-SubCell"/>
</dbReference>
<dbReference type="PANTHER" id="PTHR30193">
    <property type="entry name" value="ABC TRANSPORTER PERMEASE PROTEIN"/>
    <property type="match status" value="1"/>
</dbReference>
<keyword evidence="10" id="KW-1185">Reference proteome</keyword>
<keyword evidence="6 7" id="KW-0472">Membrane</keyword>
<accession>A0AB73T5X8</accession>
<name>A0AB73T5X8_9FIRM</name>
<evidence type="ECO:0000313" key="10">
    <source>
        <dbReference type="Proteomes" id="UP000245412"/>
    </source>
</evidence>
<reference evidence="9 10" key="1">
    <citation type="submission" date="2018-05" db="EMBL/GenBank/DDBJ databases">
        <authorList>
            <person name="Goeker M."/>
            <person name="Huntemann M."/>
            <person name="Clum A."/>
            <person name="Pillay M."/>
            <person name="Palaniappan K."/>
            <person name="Varghese N."/>
            <person name="Mikhailova N."/>
            <person name="Stamatis D."/>
            <person name="Reddy T."/>
            <person name="Daum C."/>
            <person name="Shapiro N."/>
            <person name="Ivanova N."/>
            <person name="Kyrpides N."/>
            <person name="Woyke T."/>
        </authorList>
    </citation>
    <scope>NUCLEOTIDE SEQUENCE [LARGE SCALE GENOMIC DNA]</scope>
    <source>
        <strain evidence="9 10">DSM 26524</strain>
    </source>
</reference>
<gene>
    <name evidence="9" type="ORF">C7383_104190</name>
</gene>
<feature type="transmembrane region" description="Helical" evidence="7">
    <location>
        <begin position="76"/>
        <end position="98"/>
    </location>
</feature>
<keyword evidence="4 7" id="KW-0812">Transmembrane</keyword>
<evidence type="ECO:0000256" key="3">
    <source>
        <dbReference type="ARBA" id="ARBA00022475"/>
    </source>
</evidence>
<dbReference type="SUPFAM" id="SSF161098">
    <property type="entry name" value="MetI-like"/>
    <property type="match status" value="1"/>
</dbReference>
<organism evidence="9 10">
    <name type="scientific">Murimonas intestini</name>
    <dbReference type="NCBI Taxonomy" id="1337051"/>
    <lineage>
        <taxon>Bacteria</taxon>
        <taxon>Bacillati</taxon>
        <taxon>Bacillota</taxon>
        <taxon>Clostridia</taxon>
        <taxon>Lachnospirales</taxon>
        <taxon>Lachnospiraceae</taxon>
        <taxon>Murimonas</taxon>
    </lineage>
</organism>
<evidence type="ECO:0000256" key="1">
    <source>
        <dbReference type="ARBA" id="ARBA00004651"/>
    </source>
</evidence>
<evidence type="ECO:0000256" key="2">
    <source>
        <dbReference type="ARBA" id="ARBA00022448"/>
    </source>
</evidence>
<evidence type="ECO:0000259" key="8">
    <source>
        <dbReference type="PROSITE" id="PS50928"/>
    </source>
</evidence>
<evidence type="ECO:0000256" key="4">
    <source>
        <dbReference type="ARBA" id="ARBA00022692"/>
    </source>
</evidence>
<feature type="transmembrane region" description="Helical" evidence="7">
    <location>
        <begin position="157"/>
        <end position="181"/>
    </location>
</feature>
<dbReference type="InterPro" id="IPR035906">
    <property type="entry name" value="MetI-like_sf"/>
</dbReference>
<comment type="subcellular location">
    <subcellularLocation>
        <location evidence="1">Cell membrane</location>
        <topology evidence="1">Multi-pass membrane protein</topology>
    </subcellularLocation>
</comment>
<dbReference type="EMBL" id="QGGY01000004">
    <property type="protein sequence ID" value="PWJ76744.1"/>
    <property type="molecule type" value="Genomic_DNA"/>
</dbReference>
<keyword evidence="5 7" id="KW-1133">Transmembrane helix</keyword>
<feature type="domain" description="ABC transmembrane type-1" evidence="8">
    <location>
        <begin position="72"/>
        <end position="283"/>
    </location>
</feature>
<evidence type="ECO:0000256" key="6">
    <source>
        <dbReference type="ARBA" id="ARBA00023136"/>
    </source>
</evidence>
<evidence type="ECO:0000256" key="5">
    <source>
        <dbReference type="ARBA" id="ARBA00022989"/>
    </source>
</evidence>
<feature type="transmembrane region" description="Helical" evidence="7">
    <location>
        <begin position="12"/>
        <end position="38"/>
    </location>
</feature>
<feature type="transmembrane region" description="Helical" evidence="7">
    <location>
        <begin position="262"/>
        <end position="284"/>
    </location>
</feature>
<proteinExistence type="predicted"/>
<comment type="caution">
    <text evidence="9">The sequence shown here is derived from an EMBL/GenBank/DDBJ whole genome shotgun (WGS) entry which is preliminary data.</text>
</comment>
<evidence type="ECO:0000256" key="7">
    <source>
        <dbReference type="SAM" id="Phobius"/>
    </source>
</evidence>
<sequence length="295" mass="32588">MRKNSISHKRNVSYMPVIVTALVLYTVFFIVPALYSFYFSLTDWNGYSLEYHFVGFKNFVKVFRDKDLFNSIKFTLIYTVVVNATTIPCSVFLGILLTKKLRGVNFFRSIFFYPAIISMLSLGLIFNEIFRRMLPMIGQTLGVGALETSLLSTKAGAVAAVIILGFWQNLSIPTVLLIAALQSVPGELTEAAKIDGAGPLARFRVVTFPYLASTLVICLVKGIRDALVVFDYIISLTQGGPAKATTSMGYKIYLMGSTDMKFSQGCATAIVLFLFIALASFFIMKVVGRGGIEQQ</sequence>
<keyword evidence="2" id="KW-0813">Transport</keyword>
<dbReference type="CDD" id="cd06261">
    <property type="entry name" value="TM_PBP2"/>
    <property type="match status" value="1"/>
</dbReference>
<dbReference type="GO" id="GO:0055085">
    <property type="term" value="P:transmembrane transport"/>
    <property type="evidence" value="ECO:0007669"/>
    <property type="project" value="InterPro"/>
</dbReference>
<protein>
    <submittedName>
        <fullName evidence="9">Raffinose/stachyose/melibiose transport system permease protein</fullName>
    </submittedName>
</protein>
<feature type="transmembrane region" description="Helical" evidence="7">
    <location>
        <begin position="201"/>
        <end position="223"/>
    </location>
</feature>
<dbReference type="PROSITE" id="PS50928">
    <property type="entry name" value="ABC_TM1"/>
    <property type="match status" value="1"/>
</dbReference>
<feature type="transmembrane region" description="Helical" evidence="7">
    <location>
        <begin position="110"/>
        <end position="130"/>
    </location>
</feature>
<dbReference type="InterPro" id="IPR051393">
    <property type="entry name" value="ABC_transporter_permease"/>
</dbReference>
<dbReference type="PANTHER" id="PTHR30193:SF37">
    <property type="entry name" value="INNER MEMBRANE ABC TRANSPORTER PERMEASE PROTEIN YCJO"/>
    <property type="match status" value="1"/>
</dbReference>
<keyword evidence="3" id="KW-1003">Cell membrane</keyword>
<dbReference type="Gene3D" id="1.10.3720.10">
    <property type="entry name" value="MetI-like"/>
    <property type="match status" value="1"/>
</dbReference>